<evidence type="ECO:0000256" key="1">
    <source>
        <dbReference type="SAM" id="Phobius"/>
    </source>
</evidence>
<protein>
    <submittedName>
        <fullName evidence="2">Uncharacterized protein</fullName>
    </submittedName>
</protein>
<dbReference type="EMBL" id="JACOOL010000003">
    <property type="protein sequence ID" value="MBC5636161.1"/>
    <property type="molecule type" value="Genomic_DNA"/>
</dbReference>
<sequence>MKRIWGIIIIITILLAYIIPYTMLSAVQSWTGSFLFWGITGVVIIIANIMLTRDWSE</sequence>
<keyword evidence="3" id="KW-1185">Reference proteome</keyword>
<keyword evidence="1" id="KW-0472">Membrane</keyword>
<organism evidence="2 3">
    <name type="scientific">Ornithinibacillus hominis</name>
    <dbReference type="NCBI Taxonomy" id="2763055"/>
    <lineage>
        <taxon>Bacteria</taxon>
        <taxon>Bacillati</taxon>
        <taxon>Bacillota</taxon>
        <taxon>Bacilli</taxon>
        <taxon>Bacillales</taxon>
        <taxon>Bacillaceae</taxon>
        <taxon>Ornithinibacillus</taxon>
    </lineage>
</organism>
<reference evidence="2" key="1">
    <citation type="submission" date="2020-08" db="EMBL/GenBank/DDBJ databases">
        <title>Genome public.</title>
        <authorList>
            <person name="Liu C."/>
            <person name="Sun Q."/>
        </authorList>
    </citation>
    <scope>NUCLEOTIDE SEQUENCE</scope>
    <source>
        <strain evidence="2">BX22</strain>
    </source>
</reference>
<proteinExistence type="predicted"/>
<evidence type="ECO:0000313" key="3">
    <source>
        <dbReference type="Proteomes" id="UP000637359"/>
    </source>
</evidence>
<keyword evidence="1" id="KW-1133">Transmembrane helix</keyword>
<dbReference type="RefSeq" id="WP_186868880.1">
    <property type="nucleotide sequence ID" value="NZ_JACOOL010000003.1"/>
</dbReference>
<dbReference type="AlphaFoldDB" id="A0A923L495"/>
<gene>
    <name evidence="2" type="ORF">H8S33_04880</name>
</gene>
<name>A0A923L495_9BACI</name>
<comment type="caution">
    <text evidence="2">The sequence shown here is derived from an EMBL/GenBank/DDBJ whole genome shotgun (WGS) entry which is preliminary data.</text>
</comment>
<accession>A0A923L495</accession>
<evidence type="ECO:0000313" key="2">
    <source>
        <dbReference type="EMBL" id="MBC5636161.1"/>
    </source>
</evidence>
<feature type="transmembrane region" description="Helical" evidence="1">
    <location>
        <begin position="34"/>
        <end position="51"/>
    </location>
</feature>
<dbReference type="Proteomes" id="UP000637359">
    <property type="component" value="Unassembled WGS sequence"/>
</dbReference>
<keyword evidence="1" id="KW-0812">Transmembrane</keyword>
<feature type="transmembrane region" description="Helical" evidence="1">
    <location>
        <begin position="7"/>
        <end position="28"/>
    </location>
</feature>